<gene>
    <name evidence="1" type="ordered locus">PSHAa0425</name>
</gene>
<keyword evidence="2" id="KW-1185">Reference proteome</keyword>
<organism evidence="1 2">
    <name type="scientific">Pseudoalteromonas translucida (strain TAC 125)</name>
    <dbReference type="NCBI Taxonomy" id="326442"/>
    <lineage>
        <taxon>Bacteria</taxon>
        <taxon>Pseudomonadati</taxon>
        <taxon>Pseudomonadota</taxon>
        <taxon>Gammaproteobacteria</taxon>
        <taxon>Alteromonadales</taxon>
        <taxon>Pseudoalteromonadaceae</taxon>
        <taxon>Pseudoalteromonas</taxon>
    </lineage>
</organism>
<accession>Q3IEH5</accession>
<evidence type="ECO:0000313" key="2">
    <source>
        <dbReference type="Proteomes" id="UP000006843"/>
    </source>
</evidence>
<dbReference type="HOGENOM" id="CLU_1676352_0_0_6"/>
<dbReference type="AlphaFoldDB" id="Q3IEH5"/>
<dbReference type="PATRIC" id="fig|326442.8.peg.405"/>
<dbReference type="EMBL" id="CR954246">
    <property type="protein sequence ID" value="CAI85523.1"/>
    <property type="molecule type" value="Genomic_DNA"/>
</dbReference>
<sequence>MRYKQKSIPFDNAKLQVHPLLVTLTKNDVTQLKVNQCIGELPIEVIQTLLDLNPLPVALSTDDDCYLTLAPSGILERFKAHPLSKKLSLKLYVYPTDAIEHVLSVTLLYNYAVTLYLKNGFSTNIQRRLSCFKEHGIHAPKKTILANLANTSPSIFR</sequence>
<reference evidence="1 2" key="1">
    <citation type="journal article" date="2005" name="Genome Res.">
        <title>Coping with cold: the genome of the versatile marine Antarctica bacterium Pseudoalteromonas haloplanktis TAC125.</title>
        <authorList>
            <person name="Medigue C."/>
            <person name="Krin E."/>
            <person name="Pascal G."/>
            <person name="Barbe V."/>
            <person name="Bernsel A."/>
            <person name="Bertin P."/>
            <person name="Cheung F."/>
            <person name="Cruveiller S."/>
            <person name="Damico S."/>
            <person name="Duilio A."/>
            <person name="Fang G."/>
            <person name="Feller G."/>
            <person name="Mangenot S."/>
            <person name="Marino G."/>
            <person name="Nilsson J."/>
            <person name="Parilli E."/>
            <person name="Rocha E."/>
            <person name="Rouy Z."/>
            <person name="Sekowska A."/>
            <person name="Tutino M.L."/>
            <person name="Vallenet D."/>
            <person name="von Heijne G."/>
            <person name="Danchin A."/>
        </authorList>
    </citation>
    <scope>NUCLEOTIDE SEQUENCE [LARGE SCALE GENOMIC DNA]</scope>
    <source>
        <strain evidence="2">TAC 125</strain>
    </source>
</reference>
<dbReference type="STRING" id="326442.PSHAa0425"/>
<evidence type="ECO:0000313" key="1">
    <source>
        <dbReference type="EMBL" id="CAI85523.1"/>
    </source>
</evidence>
<dbReference type="Proteomes" id="UP000006843">
    <property type="component" value="Chromosome I"/>
</dbReference>
<name>Q3IEH5_PSET1</name>
<dbReference type="KEGG" id="pha:PSHAa0425"/>
<dbReference type="BioCyc" id="PHAL326442:PSHA_RS02080-MONOMER"/>
<proteinExistence type="predicted"/>
<protein>
    <submittedName>
        <fullName evidence="1">Orphan protein</fullName>
    </submittedName>
</protein>